<organism evidence="2 3">
    <name type="scientific">Streptantibioticus silvisoli</name>
    <dbReference type="NCBI Taxonomy" id="2705255"/>
    <lineage>
        <taxon>Bacteria</taxon>
        <taxon>Bacillati</taxon>
        <taxon>Actinomycetota</taxon>
        <taxon>Actinomycetes</taxon>
        <taxon>Kitasatosporales</taxon>
        <taxon>Streptomycetaceae</taxon>
        <taxon>Streptantibioticus</taxon>
    </lineage>
</organism>
<name>A0ABT6W8T2_9ACTN</name>
<protein>
    <submittedName>
        <fullName evidence="2">GNAT family N-acetyltransferase</fullName>
        <ecNumber evidence="2">2.3.1.-</ecNumber>
    </submittedName>
</protein>
<evidence type="ECO:0000313" key="3">
    <source>
        <dbReference type="Proteomes" id="UP001156398"/>
    </source>
</evidence>
<evidence type="ECO:0000259" key="1">
    <source>
        <dbReference type="PROSITE" id="PS51186"/>
    </source>
</evidence>
<dbReference type="InterPro" id="IPR000182">
    <property type="entry name" value="GNAT_dom"/>
</dbReference>
<dbReference type="PROSITE" id="PS51186">
    <property type="entry name" value="GNAT"/>
    <property type="match status" value="1"/>
</dbReference>
<keyword evidence="3" id="KW-1185">Reference proteome</keyword>
<dbReference type="InterPro" id="IPR016181">
    <property type="entry name" value="Acyl_CoA_acyltransferase"/>
</dbReference>
<dbReference type="GO" id="GO:0016746">
    <property type="term" value="F:acyltransferase activity"/>
    <property type="evidence" value="ECO:0007669"/>
    <property type="project" value="UniProtKB-KW"/>
</dbReference>
<comment type="caution">
    <text evidence="2">The sequence shown here is derived from an EMBL/GenBank/DDBJ whole genome shotgun (WGS) entry which is preliminary data.</text>
</comment>
<dbReference type="Pfam" id="PF00583">
    <property type="entry name" value="Acetyltransf_1"/>
    <property type="match status" value="1"/>
</dbReference>
<sequence length="267" mass="28202">MNIRSLGFRTDVMLLRMGGSTVTDRGDHLVVRTPRNPGFWWGNFLLLPAAPTPADAGRRLAAFEAGFPGAAHRAFGVDGTAGQAGDPATLLALGLTAERDTVLTADRLTPPARPVTAPGTTEIRPLAGDADWAAALTLRLAWTRPAEGTELTFLQRQVAGHRALCEAGRGTWFGAFTDGELRAGAGVFTDGHGIARYQVVETDPGFRRTGLAGAVVHHAGVHALSDPATHTLVIVADPGYHAIGLYRSLGFAGTEQQTRLQGYVHTP</sequence>
<reference evidence="2 3" key="1">
    <citation type="submission" date="2023-05" db="EMBL/GenBank/DDBJ databases">
        <title>Streptantibioticus silvisoli sp. nov., acidotolerant actinomycetes 1 from pine litter.</title>
        <authorList>
            <person name="Swiecimska M."/>
            <person name="Golinska P."/>
            <person name="Sangal V."/>
            <person name="Wachnowicz B."/>
            <person name="Goodfellow M."/>
        </authorList>
    </citation>
    <scope>NUCLEOTIDE SEQUENCE [LARGE SCALE GENOMIC DNA]</scope>
    <source>
        <strain evidence="2 3">SL54</strain>
    </source>
</reference>
<feature type="domain" description="N-acetyltransferase" evidence="1">
    <location>
        <begin position="121"/>
        <end position="267"/>
    </location>
</feature>
<keyword evidence="2" id="KW-0808">Transferase</keyword>
<dbReference type="Proteomes" id="UP001156398">
    <property type="component" value="Unassembled WGS sequence"/>
</dbReference>
<gene>
    <name evidence="2" type="ORF">POF43_025680</name>
</gene>
<dbReference type="SUPFAM" id="SSF55729">
    <property type="entry name" value="Acyl-CoA N-acyltransferases (Nat)"/>
    <property type="match status" value="1"/>
</dbReference>
<dbReference type="EC" id="2.3.1.-" evidence="2"/>
<dbReference type="Gene3D" id="3.40.630.30">
    <property type="match status" value="1"/>
</dbReference>
<dbReference type="EMBL" id="JAAGKO020000045">
    <property type="protein sequence ID" value="MDI5966078.1"/>
    <property type="molecule type" value="Genomic_DNA"/>
</dbReference>
<proteinExistence type="predicted"/>
<dbReference type="RefSeq" id="WP_271325252.1">
    <property type="nucleotide sequence ID" value="NZ_JAAGKO020000045.1"/>
</dbReference>
<evidence type="ECO:0000313" key="2">
    <source>
        <dbReference type="EMBL" id="MDI5966078.1"/>
    </source>
</evidence>
<accession>A0ABT6W8T2</accession>
<keyword evidence="2" id="KW-0012">Acyltransferase</keyword>